<sequence>MAVKLYVGNIPWNTDTEALHQLFSQYGEVQDTFIPTDRESGRPRGFAFVTMASGAQEAISALNETDFNGRQIRVNEAQPPGQGGGQRGGFGGGGGYGGGRGGGGYGGGGFGGQGRGGGYGGGGYGDGGYNQGGYGGGQGGGYGGGGYGGGRGGYGGGGY</sequence>
<dbReference type="Proteomes" id="UP000256970">
    <property type="component" value="Unassembled WGS sequence"/>
</dbReference>
<evidence type="ECO:0000313" key="2">
    <source>
        <dbReference type="Proteomes" id="UP000256970"/>
    </source>
</evidence>
<dbReference type="SUPFAM" id="SSF54928">
    <property type="entry name" value="RNA-binding domain, RBD"/>
    <property type="match status" value="1"/>
</dbReference>
<gene>
    <name evidence="1" type="ORF">BQ4739_LOCUS17680</name>
</gene>
<evidence type="ECO:0000313" key="1">
    <source>
        <dbReference type="EMBL" id="SZX77323.1"/>
    </source>
</evidence>
<keyword evidence="2" id="KW-1185">Reference proteome</keyword>
<dbReference type="InterPro" id="IPR035979">
    <property type="entry name" value="RBD_domain_sf"/>
</dbReference>
<proteinExistence type="predicted"/>
<name>A0A383WJ87_TETOB</name>
<organism evidence="1 2">
    <name type="scientific">Tetradesmus obliquus</name>
    <name type="common">Green alga</name>
    <name type="synonym">Acutodesmus obliquus</name>
    <dbReference type="NCBI Taxonomy" id="3088"/>
    <lineage>
        <taxon>Eukaryota</taxon>
        <taxon>Viridiplantae</taxon>
        <taxon>Chlorophyta</taxon>
        <taxon>core chlorophytes</taxon>
        <taxon>Chlorophyceae</taxon>
        <taxon>CS clade</taxon>
        <taxon>Sphaeropleales</taxon>
        <taxon>Scenedesmaceae</taxon>
        <taxon>Tetradesmus</taxon>
    </lineage>
</organism>
<dbReference type="Gene3D" id="3.30.70.330">
    <property type="match status" value="1"/>
</dbReference>
<reference evidence="1 2" key="1">
    <citation type="submission" date="2016-10" db="EMBL/GenBank/DDBJ databases">
        <authorList>
            <person name="Cai Z."/>
        </authorList>
    </citation>
    <scope>NUCLEOTIDE SEQUENCE [LARGE SCALE GENOMIC DNA]</scope>
</reference>
<dbReference type="InterPro" id="IPR048289">
    <property type="entry name" value="RRM2_NsCP33-like"/>
</dbReference>
<dbReference type="AlphaFoldDB" id="A0A383WJ87"/>
<dbReference type="STRING" id="3088.A0A383WJ87"/>
<accession>A0A383WJ87</accession>
<dbReference type="EMBL" id="FNXT01001281">
    <property type="protein sequence ID" value="SZX77323.1"/>
    <property type="molecule type" value="Genomic_DNA"/>
</dbReference>
<dbReference type="Pfam" id="PF00076">
    <property type="entry name" value="RRM_1"/>
    <property type="match status" value="1"/>
</dbReference>
<dbReference type="PROSITE" id="PS50102">
    <property type="entry name" value="RRM"/>
    <property type="match status" value="1"/>
</dbReference>
<dbReference type="InterPro" id="IPR012677">
    <property type="entry name" value="Nucleotide-bd_a/b_plait_sf"/>
</dbReference>
<dbReference type="SMART" id="SM00360">
    <property type="entry name" value="RRM"/>
    <property type="match status" value="1"/>
</dbReference>
<dbReference type="PANTHER" id="PTHR48027">
    <property type="entry name" value="HETEROGENEOUS NUCLEAR RIBONUCLEOPROTEIN 87F-RELATED"/>
    <property type="match status" value="1"/>
</dbReference>
<dbReference type="GO" id="GO:0003723">
    <property type="term" value="F:RNA binding"/>
    <property type="evidence" value="ECO:0007669"/>
    <property type="project" value="UniProtKB-UniRule"/>
</dbReference>
<dbReference type="CDD" id="cd21608">
    <property type="entry name" value="RRM2_NsCP33_like"/>
    <property type="match status" value="1"/>
</dbReference>
<protein>
    <submittedName>
        <fullName evidence="1">Uncharacterized protein</fullName>
    </submittedName>
</protein>
<dbReference type="InterPro" id="IPR052462">
    <property type="entry name" value="SLIRP/GR-RBP-like"/>
</dbReference>
<dbReference type="InterPro" id="IPR000504">
    <property type="entry name" value="RRM_dom"/>
</dbReference>